<dbReference type="InterPro" id="IPR011989">
    <property type="entry name" value="ARM-like"/>
</dbReference>
<name>A0A0E3ZW23_9BACT</name>
<dbReference type="Pfam" id="PF23500">
    <property type="entry name" value="DUF7133"/>
    <property type="match status" value="1"/>
</dbReference>
<keyword evidence="3" id="KW-1185">Reference proteome</keyword>
<dbReference type="InterPro" id="IPR013428">
    <property type="entry name" value="Membrane-bound_put_N"/>
</dbReference>
<dbReference type="SUPFAM" id="SSF48371">
    <property type="entry name" value="ARM repeat"/>
    <property type="match status" value="1"/>
</dbReference>
<dbReference type="Proteomes" id="UP000033054">
    <property type="component" value="Chromosome"/>
</dbReference>
<dbReference type="Gene3D" id="2.120.10.30">
    <property type="entry name" value="TolB, C-terminal domain"/>
    <property type="match status" value="1"/>
</dbReference>
<evidence type="ECO:0000313" key="3">
    <source>
        <dbReference type="Proteomes" id="UP000033054"/>
    </source>
</evidence>
<dbReference type="NCBIfam" id="TIGR02604">
    <property type="entry name" value="Piru_Ver_Nterm"/>
    <property type="match status" value="1"/>
</dbReference>
<reference evidence="2 3" key="1">
    <citation type="journal article" date="2014" name="Curr. Microbiol.">
        <title>Spirosoma radiotolerans sp. nov., a gamma-radiation-resistant bacterium isolated from gamma ray-irradiated soil.</title>
        <authorList>
            <person name="Lee J.J."/>
            <person name="Srinivasan S."/>
            <person name="Lim S."/>
            <person name="Joe M."/>
            <person name="Im S."/>
            <person name="Bae S.I."/>
            <person name="Park K.R."/>
            <person name="Han J.H."/>
            <person name="Park S.H."/>
            <person name="Joo B.M."/>
            <person name="Park S.J."/>
            <person name="Kim M.K."/>
        </authorList>
    </citation>
    <scope>NUCLEOTIDE SEQUENCE [LARGE SCALE GENOMIC DNA]</scope>
    <source>
        <strain evidence="2 3">DG5A</strain>
    </source>
</reference>
<dbReference type="PATRIC" id="fig|1379870.5.peg.2516"/>
<dbReference type="InterPro" id="IPR011042">
    <property type="entry name" value="6-blade_b-propeller_TolB-like"/>
</dbReference>
<evidence type="ECO:0000313" key="2">
    <source>
        <dbReference type="EMBL" id="AKD55449.1"/>
    </source>
</evidence>
<dbReference type="KEGG" id="srd:SD10_11580"/>
<dbReference type="InterPro" id="IPR055557">
    <property type="entry name" value="DUF7133"/>
</dbReference>
<dbReference type="STRING" id="1379870.SD10_11580"/>
<accession>A0A0E3ZW23</accession>
<dbReference type="PANTHER" id="PTHR33546:SF1">
    <property type="entry name" value="LARGE, MULTIFUNCTIONAL SECRETED PROTEIN"/>
    <property type="match status" value="1"/>
</dbReference>
<feature type="domain" description="DUF7133" evidence="1">
    <location>
        <begin position="32"/>
        <end position="432"/>
    </location>
</feature>
<dbReference type="PANTHER" id="PTHR33546">
    <property type="entry name" value="LARGE, MULTIFUNCTIONAL SECRETED PROTEIN-RELATED"/>
    <property type="match status" value="1"/>
</dbReference>
<organism evidence="2 3">
    <name type="scientific">Spirosoma radiotolerans</name>
    <dbReference type="NCBI Taxonomy" id="1379870"/>
    <lineage>
        <taxon>Bacteria</taxon>
        <taxon>Pseudomonadati</taxon>
        <taxon>Bacteroidota</taxon>
        <taxon>Cytophagia</taxon>
        <taxon>Cytophagales</taxon>
        <taxon>Cytophagaceae</taxon>
        <taxon>Spirosoma</taxon>
    </lineage>
</organism>
<dbReference type="EMBL" id="CP010429">
    <property type="protein sequence ID" value="AKD55449.1"/>
    <property type="molecule type" value="Genomic_DNA"/>
</dbReference>
<dbReference type="RefSeq" id="WP_046573944.1">
    <property type="nucleotide sequence ID" value="NZ_CP010429.1"/>
</dbReference>
<evidence type="ECO:0000259" key="1">
    <source>
        <dbReference type="Pfam" id="PF23500"/>
    </source>
</evidence>
<sequence>MTSINNRLRIATFMLATGLCVSCSHYQDALTPEEALNSFKLNDDRLTISVFAAEPNVLDPVEMVFDEDGNVFVVEMPDYPAKPDDGSLGGAIRMLTDTNGDGRMDSATVFADHLSEATSILPWQGGLLVTAAPNIMFLKDTTGDHRADLKEILFTGFFADNSEAQITNLRLSIDNWIYASNTGREGEIRFTRNPKAKPVFVKGGDFRFRLDRGQFEVESSSGQFGLAIDDWGNRFFTENSLHVQQAPIPARYLYRHTYLPAVAPTLNISDHDPIMFQETPAPYWRQERTKRRNQQFEEAKLDRREYADDHFTGASGGTYYGGDALPTDYYGSIFTGEVAGNLIHRDVLKRLPDSPKFVAQRGNGEKEHEFLASTDPWFRPANFTVGPDGSLYVIDMYRQHIETPTAIPEDLKEEMDFMNGSKLGRIYRIAAKTSKPVVVQPKLRSKTSTELVALLAHPNQWWRLQAQRLLLEKQDKSVVPALKDLFTKDINPQARLHAFFTLEGLNALDISLVKQAMQDAQPDIRAYGLMMAERFPTSLPQVIEKASDPSAPVAFQAALSLGQFPAQQVAPALAGILEKYGKDAWFRTAVLSSEAGSSLELARQLAGRSGYFKSITPEKDTLLTDLAFVIGSRNRKDEAVQLVTLFDNQPHWQQIALTGLTNGLKAVGQPIDDRLRRMIESKSVAVQ</sequence>
<dbReference type="OrthoDB" id="9808161at2"/>
<protein>
    <submittedName>
        <fullName evidence="2">Dehydrogenase</fullName>
    </submittedName>
</protein>
<gene>
    <name evidence="2" type="ORF">SD10_11580</name>
</gene>
<proteinExistence type="predicted"/>
<dbReference type="AlphaFoldDB" id="A0A0E3ZW23"/>
<dbReference type="Gene3D" id="1.25.10.10">
    <property type="entry name" value="Leucine-rich Repeat Variant"/>
    <property type="match status" value="1"/>
</dbReference>
<dbReference type="SUPFAM" id="SSF50952">
    <property type="entry name" value="Soluble quinoprotein glucose dehydrogenase"/>
    <property type="match status" value="1"/>
</dbReference>
<dbReference type="InterPro" id="IPR011041">
    <property type="entry name" value="Quinoprot_gluc/sorb_DH_b-prop"/>
</dbReference>
<dbReference type="InterPro" id="IPR016024">
    <property type="entry name" value="ARM-type_fold"/>
</dbReference>
<dbReference type="HOGENOM" id="CLU_014205_0_0_10"/>